<gene>
    <name evidence="2" type="ORF">BEI_3197</name>
</gene>
<dbReference type="KEGG" id="hbe:BEI_3197"/>
<feature type="region of interest" description="Disordered" evidence="1">
    <location>
        <begin position="1"/>
        <end position="32"/>
    </location>
</feature>
<sequence length="68" mass="7071">MPPLEDAAPGLGPVIAEPGKPPRRHAERNPEASLAACASRYNIIPHGYRSPALPGGRRAPLRSAPALG</sequence>
<dbReference type="Proteomes" id="UP000219993">
    <property type="component" value="Chromosome"/>
</dbReference>
<name>A0A291PBB0_9GAMM</name>
<evidence type="ECO:0000313" key="3">
    <source>
        <dbReference type="Proteomes" id="UP000219993"/>
    </source>
</evidence>
<dbReference type="EMBL" id="CP021435">
    <property type="protein sequence ID" value="ATJ84184.1"/>
    <property type="molecule type" value="Genomic_DNA"/>
</dbReference>
<reference evidence="2 3" key="1">
    <citation type="journal article" date="2017" name="Sci. Rep.">
        <title>Revealing the Saline Adaptation Strategies of the Halophilic Bacterium Halomonas beimenensis through High-throughput Omics and Transposon Mutagenesis Approaches.</title>
        <authorList>
            <person name="Chen Y.H."/>
            <person name="Lin S.S."/>
            <person name="Shyu Y.T."/>
        </authorList>
    </citation>
    <scope>NUCLEOTIDE SEQUENCE [LARGE SCALE GENOMIC DNA]</scope>
    <source>
        <strain evidence="2 3">NTU-111</strain>
    </source>
</reference>
<feature type="region of interest" description="Disordered" evidence="1">
    <location>
        <begin position="47"/>
        <end position="68"/>
    </location>
</feature>
<evidence type="ECO:0000313" key="2">
    <source>
        <dbReference type="EMBL" id="ATJ84184.1"/>
    </source>
</evidence>
<accession>A0A291PBB0</accession>
<keyword evidence="3" id="KW-1185">Reference proteome</keyword>
<proteinExistence type="predicted"/>
<protein>
    <submittedName>
        <fullName evidence="2">Uncharacterized protein</fullName>
    </submittedName>
</protein>
<evidence type="ECO:0000256" key="1">
    <source>
        <dbReference type="SAM" id="MobiDB-lite"/>
    </source>
</evidence>
<organism evidence="2 3">
    <name type="scientific">Halomonas beimenensis</name>
    <dbReference type="NCBI Taxonomy" id="475662"/>
    <lineage>
        <taxon>Bacteria</taxon>
        <taxon>Pseudomonadati</taxon>
        <taxon>Pseudomonadota</taxon>
        <taxon>Gammaproteobacteria</taxon>
        <taxon>Oceanospirillales</taxon>
        <taxon>Halomonadaceae</taxon>
        <taxon>Halomonas</taxon>
    </lineage>
</organism>
<dbReference type="AlphaFoldDB" id="A0A291PBB0"/>